<protein>
    <submittedName>
        <fullName evidence="1">Uncharacterized protein</fullName>
    </submittedName>
</protein>
<evidence type="ECO:0000313" key="1">
    <source>
        <dbReference type="EMBL" id="RJT38686.1"/>
    </source>
</evidence>
<evidence type="ECO:0000313" key="2">
    <source>
        <dbReference type="Proteomes" id="UP000272706"/>
    </source>
</evidence>
<keyword evidence="2" id="KW-1185">Reference proteome</keyword>
<proteinExistence type="predicted"/>
<accession>A0A3A5KRG8</accession>
<organism evidence="1 2">
    <name type="scientific">Mesorhizobium waimense</name>
    <dbReference type="NCBI Taxonomy" id="1300307"/>
    <lineage>
        <taxon>Bacteria</taxon>
        <taxon>Pseudomonadati</taxon>
        <taxon>Pseudomonadota</taxon>
        <taxon>Alphaproteobacteria</taxon>
        <taxon>Hyphomicrobiales</taxon>
        <taxon>Phyllobacteriaceae</taxon>
        <taxon>Mesorhizobium</taxon>
    </lineage>
</organism>
<sequence>MEKLPAAGVAAIMGKARLLGLVVDKTEVATVIRKPARSPTTDTRMSLEEWQAKFAPKRVDPGSN</sequence>
<dbReference type="Proteomes" id="UP000272706">
    <property type="component" value="Unassembled WGS sequence"/>
</dbReference>
<dbReference type="RefSeq" id="WP_120014999.1">
    <property type="nucleotide sequence ID" value="NZ_QZWZ01000011.1"/>
</dbReference>
<dbReference type="EMBL" id="QZWZ01000011">
    <property type="protein sequence ID" value="RJT38686.1"/>
    <property type="molecule type" value="Genomic_DNA"/>
</dbReference>
<reference evidence="1 2" key="1">
    <citation type="submission" date="2018-09" db="EMBL/GenBank/DDBJ databases">
        <title>Mesorhizobium carmichaelinearum sp. nov. isolated from Carmichaelinea spp. root nodules in New Zealand.</title>
        <authorList>
            <person name="De Meyer S.E."/>
        </authorList>
    </citation>
    <scope>NUCLEOTIDE SEQUENCE [LARGE SCALE GENOMIC DNA]</scope>
    <source>
        <strain evidence="1 2">ICMP19557</strain>
    </source>
</reference>
<dbReference type="OrthoDB" id="9813753at2"/>
<name>A0A3A5KRG8_9HYPH</name>
<gene>
    <name evidence="1" type="ORF">D3227_15575</name>
</gene>
<comment type="caution">
    <text evidence="1">The sequence shown here is derived from an EMBL/GenBank/DDBJ whole genome shotgun (WGS) entry which is preliminary data.</text>
</comment>
<dbReference type="AlphaFoldDB" id="A0A3A5KRG8"/>